<reference evidence="3 4" key="1">
    <citation type="journal article" date="2019" name="Nat. Plants">
        <title>Genome sequencing of Musa balbisiana reveals subgenome evolution and function divergence in polyploid bananas.</title>
        <authorList>
            <person name="Yao X."/>
        </authorList>
    </citation>
    <scope>NUCLEOTIDE SEQUENCE [LARGE SCALE GENOMIC DNA]</scope>
    <source>
        <strain evidence="4">cv. DH-PKW</strain>
        <tissue evidence="3">Leaves</tissue>
    </source>
</reference>
<dbReference type="STRING" id="52838.A0A4S8IRR4"/>
<organism evidence="3 4">
    <name type="scientific">Musa balbisiana</name>
    <name type="common">Banana</name>
    <dbReference type="NCBI Taxonomy" id="52838"/>
    <lineage>
        <taxon>Eukaryota</taxon>
        <taxon>Viridiplantae</taxon>
        <taxon>Streptophyta</taxon>
        <taxon>Embryophyta</taxon>
        <taxon>Tracheophyta</taxon>
        <taxon>Spermatophyta</taxon>
        <taxon>Magnoliopsida</taxon>
        <taxon>Liliopsida</taxon>
        <taxon>Zingiberales</taxon>
        <taxon>Musaceae</taxon>
        <taxon>Musa</taxon>
    </lineage>
</organism>
<feature type="domain" description="SH3" evidence="2">
    <location>
        <begin position="119"/>
        <end position="176"/>
    </location>
</feature>
<evidence type="ECO:0000256" key="1">
    <source>
        <dbReference type="ARBA" id="ARBA00022443"/>
    </source>
</evidence>
<evidence type="ECO:0000313" key="3">
    <source>
        <dbReference type="EMBL" id="THU51368.1"/>
    </source>
</evidence>
<comment type="caution">
    <text evidence="3">The sequence shown here is derived from an EMBL/GenBank/DDBJ whole genome shotgun (WGS) entry which is preliminary data.</text>
</comment>
<dbReference type="EMBL" id="PYDT01000009">
    <property type="protein sequence ID" value="THU51368.1"/>
    <property type="molecule type" value="Genomic_DNA"/>
</dbReference>
<dbReference type="SUPFAM" id="SSF50044">
    <property type="entry name" value="SH3-domain"/>
    <property type="match status" value="1"/>
</dbReference>
<name>A0A4S8IRR4_MUSBA</name>
<dbReference type="AlphaFoldDB" id="A0A4S8IRR4"/>
<keyword evidence="1" id="KW-0728">SH3 domain</keyword>
<evidence type="ECO:0000313" key="4">
    <source>
        <dbReference type="Proteomes" id="UP000317650"/>
    </source>
</evidence>
<dbReference type="Gene3D" id="2.30.30.40">
    <property type="entry name" value="SH3 Domains"/>
    <property type="match status" value="1"/>
</dbReference>
<dbReference type="Pfam" id="PF14604">
    <property type="entry name" value="SH3_9"/>
    <property type="match status" value="1"/>
</dbReference>
<dbReference type="InterPro" id="IPR001452">
    <property type="entry name" value="SH3_domain"/>
</dbReference>
<dbReference type="Proteomes" id="UP000317650">
    <property type="component" value="Chromosome 6"/>
</dbReference>
<gene>
    <name evidence="3" type="ORF">C4D60_Mb06t30300</name>
</gene>
<accession>A0A4S8IRR4</accession>
<dbReference type="InterPro" id="IPR036028">
    <property type="entry name" value="SH3-like_dom_sf"/>
</dbReference>
<proteinExistence type="predicted"/>
<dbReference type="SMART" id="SM00326">
    <property type="entry name" value="SH3"/>
    <property type="match status" value="1"/>
</dbReference>
<protein>
    <recommendedName>
        <fullName evidence="2">SH3 domain-containing protein</fullName>
    </recommendedName>
</protein>
<keyword evidence="4" id="KW-1185">Reference proteome</keyword>
<sequence>MEMLKRQASKWRDQVAKQQQGQHCLRIVTNMEQRTKLIMDPLRTTVTDGTLENARNLAQQYNRVRHEAETLVEAEKLFHLRLAAIHDDVEAEMITEKQRKVSALPSAPFHKRSEKALYFLAEAIYQFSATSEKELSLEVGDYVVVRQVSPSGWSEGECRGTAGSIYNPSPSDELLSLDLLAGA</sequence>
<evidence type="ECO:0000259" key="2">
    <source>
        <dbReference type="SMART" id="SM00326"/>
    </source>
</evidence>